<feature type="signal peptide" evidence="4">
    <location>
        <begin position="1"/>
        <end position="26"/>
    </location>
</feature>
<dbReference type="Gene3D" id="2.90.10.10">
    <property type="entry name" value="Bulb-type lectin domain"/>
    <property type="match status" value="1"/>
</dbReference>
<evidence type="ECO:0000313" key="6">
    <source>
        <dbReference type="Proteomes" id="UP000075243"/>
    </source>
</evidence>
<evidence type="ECO:0000256" key="4">
    <source>
        <dbReference type="SAM" id="SignalP"/>
    </source>
</evidence>
<accession>A0A151SVW2</accession>
<reference evidence="5 6" key="1">
    <citation type="journal article" date="2012" name="Nat. Biotechnol.">
        <title>Draft genome sequence of pigeonpea (Cajanus cajan), an orphan legume crop of resource-poor farmers.</title>
        <authorList>
            <person name="Varshney R.K."/>
            <person name="Chen W."/>
            <person name="Li Y."/>
            <person name="Bharti A.K."/>
            <person name="Saxena R.K."/>
            <person name="Schlueter J.A."/>
            <person name="Donoghue M.T."/>
            <person name="Azam S."/>
            <person name="Fan G."/>
            <person name="Whaley A.M."/>
            <person name="Farmer A.D."/>
            <person name="Sheridan J."/>
            <person name="Iwata A."/>
            <person name="Tuteja R."/>
            <person name="Penmetsa R.V."/>
            <person name="Wu W."/>
            <person name="Upadhyaya H.D."/>
            <person name="Yang S.P."/>
            <person name="Shah T."/>
            <person name="Saxena K.B."/>
            <person name="Michael T."/>
            <person name="McCombie W.R."/>
            <person name="Yang B."/>
            <person name="Zhang G."/>
            <person name="Yang H."/>
            <person name="Wang J."/>
            <person name="Spillane C."/>
            <person name="Cook D.R."/>
            <person name="May G.D."/>
            <person name="Xu X."/>
            <person name="Jackson S.A."/>
        </authorList>
    </citation>
    <scope>NUCLEOTIDE SEQUENCE [LARGE SCALE GENOMIC DNA]</scope>
    <source>
        <strain evidence="6">cv. Asha</strain>
    </source>
</reference>
<evidence type="ECO:0000256" key="2">
    <source>
        <dbReference type="ARBA" id="ARBA00023157"/>
    </source>
</evidence>
<dbReference type="PANTHER" id="PTHR32444">
    <property type="entry name" value="BULB-TYPE LECTIN DOMAIN-CONTAINING PROTEIN"/>
    <property type="match status" value="1"/>
</dbReference>
<keyword evidence="3" id="KW-1133">Transmembrane helix</keyword>
<dbReference type="Gramene" id="C.cajan_13925.t">
    <property type="protein sequence ID" value="C.cajan_13925.t.cds1"/>
    <property type="gene ID" value="C.cajan_13925"/>
</dbReference>
<gene>
    <name evidence="5" type="ORF">KK1_014348</name>
</gene>
<dbReference type="InterPro" id="IPR036426">
    <property type="entry name" value="Bulb-type_lectin_dom_sf"/>
</dbReference>
<dbReference type="AlphaFoldDB" id="A0A151SVW2"/>
<organism evidence="5 6">
    <name type="scientific">Cajanus cajan</name>
    <name type="common">Pigeon pea</name>
    <name type="synonym">Cajanus indicus</name>
    <dbReference type="NCBI Taxonomy" id="3821"/>
    <lineage>
        <taxon>Eukaryota</taxon>
        <taxon>Viridiplantae</taxon>
        <taxon>Streptophyta</taxon>
        <taxon>Embryophyta</taxon>
        <taxon>Tracheophyta</taxon>
        <taxon>Spermatophyta</taxon>
        <taxon>Magnoliopsida</taxon>
        <taxon>eudicotyledons</taxon>
        <taxon>Gunneridae</taxon>
        <taxon>Pentapetalae</taxon>
        <taxon>rosids</taxon>
        <taxon>fabids</taxon>
        <taxon>Fabales</taxon>
        <taxon>Fabaceae</taxon>
        <taxon>Papilionoideae</taxon>
        <taxon>50 kb inversion clade</taxon>
        <taxon>NPAAA clade</taxon>
        <taxon>indigoferoid/millettioid clade</taxon>
        <taxon>Phaseoleae</taxon>
        <taxon>Cajanus</taxon>
    </lineage>
</organism>
<evidence type="ECO:0000256" key="1">
    <source>
        <dbReference type="ARBA" id="ARBA00022729"/>
    </source>
</evidence>
<keyword evidence="2" id="KW-1015">Disulfide bond</keyword>
<protein>
    <submittedName>
        <fullName evidence="5">S-locus-specific glycoprotein S6</fullName>
    </submittedName>
</protein>
<keyword evidence="1 4" id="KW-0732">Signal</keyword>
<feature type="chain" id="PRO_5007588768" evidence="4">
    <location>
        <begin position="27"/>
        <end position="132"/>
    </location>
</feature>
<keyword evidence="6" id="KW-1185">Reference proteome</keyword>
<evidence type="ECO:0000313" key="5">
    <source>
        <dbReference type="EMBL" id="KYP58926.1"/>
    </source>
</evidence>
<evidence type="ECO:0000256" key="3">
    <source>
        <dbReference type="SAM" id="Phobius"/>
    </source>
</evidence>
<feature type="transmembrane region" description="Helical" evidence="3">
    <location>
        <begin position="92"/>
        <end position="112"/>
    </location>
</feature>
<dbReference type="Proteomes" id="UP000075243">
    <property type="component" value="Chromosome 10"/>
</dbReference>
<proteinExistence type="predicted"/>
<sequence>MSFSNDAKLFFVLFILCCDVLNVGIAIDSITSSQSMKDPDTLSSKDGNFTLGFFTPQNSTKRYVGIWWKSESTVIWVANRNQPNSPQKPKEFIFFLLFEVSLPLIFELGCFLSRLEPSSIRVPPSIKLHFIR</sequence>
<keyword evidence="3" id="KW-0812">Transmembrane</keyword>
<dbReference type="EMBL" id="CM003612">
    <property type="protein sequence ID" value="KYP58926.1"/>
    <property type="molecule type" value="Genomic_DNA"/>
</dbReference>
<name>A0A151SVW2_CAJCA</name>
<keyword evidence="3" id="KW-0472">Membrane</keyword>
<dbReference type="STRING" id="3821.A0A151SVW2"/>
<dbReference type="PANTHER" id="PTHR32444:SF249">
    <property type="entry name" value="CURCULIN-LIKE (MANNOSE-BINDING) LECTIN FAMILY PROTEIN"/>
    <property type="match status" value="1"/>
</dbReference>